<comment type="caution">
    <text evidence="1">The sequence shown here is derived from an EMBL/GenBank/DDBJ whole genome shotgun (WGS) entry which is preliminary data.</text>
</comment>
<evidence type="ECO:0008006" key="3">
    <source>
        <dbReference type="Google" id="ProtNLM"/>
    </source>
</evidence>
<dbReference type="EMBL" id="JANGAC010000002">
    <property type="protein sequence ID" value="MCQ4921968.1"/>
    <property type="molecule type" value="Genomic_DNA"/>
</dbReference>
<evidence type="ECO:0000313" key="1">
    <source>
        <dbReference type="EMBL" id="MCQ4921968.1"/>
    </source>
</evidence>
<sequence>MAQRKEVKKKSIWRTVASSTIAIGLCGTIFVGASNTAMALALDKEESIPTTYNISTTVIDKADDYVKADYNVLENKIMSSTNASALPIEEAAEIGAQYLWDMFQIDLEGKTIYMSYFVDPSVAKAYWSGDIIETGSDISDGPPTYRFVIEAISGKRNSVSKQYGRKEATVPFNYQKVTEEYRNNCDEYLQLAKQFTEKHFGTKAIAAEFKDIAASIDGKSIPAGKSPSDADGVIRAYEIFVVVLVTDEKGQQTEVTISTDSKNLQTINTIDPDRNNDNYLG</sequence>
<evidence type="ECO:0000313" key="2">
    <source>
        <dbReference type="Proteomes" id="UP001524478"/>
    </source>
</evidence>
<keyword evidence="2" id="KW-1185">Reference proteome</keyword>
<accession>A0ABT1S665</accession>
<protein>
    <recommendedName>
        <fullName evidence="3">Camelysin metallo-endopeptidase</fullName>
    </recommendedName>
</protein>
<dbReference type="RefSeq" id="WP_256310319.1">
    <property type="nucleotide sequence ID" value="NZ_JANGAC010000002.1"/>
</dbReference>
<gene>
    <name evidence="1" type="ORF">NE686_02625</name>
</gene>
<reference evidence="1 2" key="1">
    <citation type="submission" date="2022-06" db="EMBL/GenBank/DDBJ databases">
        <title>Isolation of gut microbiota from human fecal samples.</title>
        <authorList>
            <person name="Pamer E.G."/>
            <person name="Barat B."/>
            <person name="Waligurski E."/>
            <person name="Medina S."/>
            <person name="Paddock L."/>
            <person name="Mostad J."/>
        </authorList>
    </citation>
    <scope>NUCLEOTIDE SEQUENCE [LARGE SCALE GENOMIC DNA]</scope>
    <source>
        <strain evidence="1 2">DFI.7.95</strain>
    </source>
</reference>
<name>A0ABT1S665_9FIRM</name>
<organism evidence="1 2">
    <name type="scientific">Tissierella carlieri</name>
    <dbReference type="NCBI Taxonomy" id="689904"/>
    <lineage>
        <taxon>Bacteria</taxon>
        <taxon>Bacillati</taxon>
        <taxon>Bacillota</taxon>
        <taxon>Tissierellia</taxon>
        <taxon>Tissierellales</taxon>
        <taxon>Tissierellaceae</taxon>
        <taxon>Tissierella</taxon>
    </lineage>
</organism>
<dbReference type="Proteomes" id="UP001524478">
    <property type="component" value="Unassembled WGS sequence"/>
</dbReference>
<proteinExistence type="predicted"/>